<sequence length="202" mass="22322">MAKEVCYCEGVGVAVGGGCRWETMKEVGGGLDGEGVEQWKQYRECEFKTYSELISCLLVAEELLLNNHHIRPTGSKSLPENSAALPEVNATSSRKGSGRYHGSPWGHSYGRGSGYGGRGRGHGNDRGNHHNTWINPNIQKKNGIKAKNQHEKTTNGDICHKCGMYGHWSRTSRTAQHLVELYQASLKVKGKEIETNLLRLES</sequence>
<reference evidence="2" key="1">
    <citation type="submission" date="2020-06" db="EMBL/GenBank/DDBJ databases">
        <authorList>
            <person name="Li T."/>
            <person name="Hu X."/>
            <person name="Zhang T."/>
            <person name="Song X."/>
            <person name="Zhang H."/>
            <person name="Dai N."/>
            <person name="Sheng W."/>
            <person name="Hou X."/>
            <person name="Wei L."/>
        </authorList>
    </citation>
    <scope>NUCLEOTIDE SEQUENCE</scope>
    <source>
        <strain evidence="2">G01</strain>
        <tissue evidence="2">Leaf</tissue>
    </source>
</reference>
<feature type="compositionally biased region" description="Polar residues" evidence="1">
    <location>
        <begin position="131"/>
        <end position="140"/>
    </location>
</feature>
<dbReference type="SUPFAM" id="SSF57756">
    <property type="entry name" value="Retrovirus zinc finger-like domains"/>
    <property type="match status" value="1"/>
</dbReference>
<dbReference type="GO" id="GO:0003676">
    <property type="term" value="F:nucleic acid binding"/>
    <property type="evidence" value="ECO:0007669"/>
    <property type="project" value="InterPro"/>
</dbReference>
<dbReference type="PANTHER" id="PTHR33325">
    <property type="entry name" value="ZINC FINGER, CCHC-TYPE-RELATED"/>
    <property type="match status" value="1"/>
</dbReference>
<dbReference type="AlphaFoldDB" id="A0AAW2QSR3"/>
<protein>
    <submittedName>
        <fullName evidence="2">Uncharacterized protein</fullName>
    </submittedName>
</protein>
<organism evidence="2">
    <name type="scientific">Sesamum angustifolium</name>
    <dbReference type="NCBI Taxonomy" id="2727405"/>
    <lineage>
        <taxon>Eukaryota</taxon>
        <taxon>Viridiplantae</taxon>
        <taxon>Streptophyta</taxon>
        <taxon>Embryophyta</taxon>
        <taxon>Tracheophyta</taxon>
        <taxon>Spermatophyta</taxon>
        <taxon>Magnoliopsida</taxon>
        <taxon>eudicotyledons</taxon>
        <taxon>Gunneridae</taxon>
        <taxon>Pentapetalae</taxon>
        <taxon>asterids</taxon>
        <taxon>lamiids</taxon>
        <taxon>Lamiales</taxon>
        <taxon>Pedaliaceae</taxon>
        <taxon>Sesamum</taxon>
    </lineage>
</organism>
<feature type="compositionally biased region" description="Gly residues" evidence="1">
    <location>
        <begin position="109"/>
        <end position="118"/>
    </location>
</feature>
<feature type="region of interest" description="Disordered" evidence="1">
    <location>
        <begin position="74"/>
        <end position="152"/>
    </location>
</feature>
<dbReference type="GO" id="GO:0008270">
    <property type="term" value="F:zinc ion binding"/>
    <property type="evidence" value="ECO:0007669"/>
    <property type="project" value="InterPro"/>
</dbReference>
<dbReference type="EMBL" id="JACGWK010000002">
    <property type="protein sequence ID" value="KAL0370843.1"/>
    <property type="molecule type" value="Genomic_DNA"/>
</dbReference>
<evidence type="ECO:0000313" key="2">
    <source>
        <dbReference type="EMBL" id="KAL0370843.1"/>
    </source>
</evidence>
<reference evidence="2" key="2">
    <citation type="journal article" date="2024" name="Plant">
        <title>Genomic evolution and insights into agronomic trait innovations of Sesamum species.</title>
        <authorList>
            <person name="Miao H."/>
            <person name="Wang L."/>
            <person name="Qu L."/>
            <person name="Liu H."/>
            <person name="Sun Y."/>
            <person name="Le M."/>
            <person name="Wang Q."/>
            <person name="Wei S."/>
            <person name="Zheng Y."/>
            <person name="Lin W."/>
            <person name="Duan Y."/>
            <person name="Cao H."/>
            <person name="Xiong S."/>
            <person name="Wang X."/>
            <person name="Wei L."/>
            <person name="Li C."/>
            <person name="Ma Q."/>
            <person name="Ju M."/>
            <person name="Zhao R."/>
            <person name="Li G."/>
            <person name="Mu C."/>
            <person name="Tian Q."/>
            <person name="Mei H."/>
            <person name="Zhang T."/>
            <person name="Gao T."/>
            <person name="Zhang H."/>
        </authorList>
    </citation>
    <scope>NUCLEOTIDE SEQUENCE</scope>
    <source>
        <strain evidence="2">G01</strain>
    </source>
</reference>
<name>A0AAW2QSR3_9LAMI</name>
<evidence type="ECO:0000256" key="1">
    <source>
        <dbReference type="SAM" id="MobiDB-lite"/>
    </source>
</evidence>
<proteinExistence type="predicted"/>
<dbReference type="PANTHER" id="PTHR33325:SF11">
    <property type="entry name" value="COLD SHOCK DOMAIN-CONTAINING PROTEIN 4-LIKE"/>
    <property type="match status" value="1"/>
</dbReference>
<gene>
    <name evidence="2" type="ORF">Sangu_0402400</name>
</gene>
<accession>A0AAW2QSR3</accession>
<comment type="caution">
    <text evidence="2">The sequence shown here is derived from an EMBL/GenBank/DDBJ whole genome shotgun (WGS) entry which is preliminary data.</text>
</comment>
<dbReference type="InterPro" id="IPR036875">
    <property type="entry name" value="Znf_CCHC_sf"/>
</dbReference>